<keyword evidence="2" id="KW-0645">Protease</keyword>
<keyword evidence="4" id="KW-0378">Hydrolase</keyword>
<dbReference type="RefSeq" id="WP_047821022.1">
    <property type="nucleotide sequence ID" value="NZ_CP011770.1"/>
</dbReference>
<dbReference type="SUPFAM" id="SSF53187">
    <property type="entry name" value="Zn-dependent exopeptidases"/>
    <property type="match status" value="1"/>
</dbReference>
<dbReference type="PANTHER" id="PTHR45962">
    <property type="entry name" value="N-FATTY-ACYL-AMINO ACID SYNTHASE/HYDROLASE PM20D1"/>
    <property type="match status" value="1"/>
</dbReference>
<sequence length="469" mass="50104">MVRMPVLAPLLMAATALGATPALAADDDGWSSFRELYQALVETDTTLSNGSCTKAAKLAANHLAEAGMARENLHLITVPEHPEEGSLVAVYPGSDPDGGAILLLAHLDVVEAKPEDWERDPFTLIEEDGWFYARGAADAKSLAAVWTDTLARFARDRHTPGRTVKVALTCGEETNGAYNGAEWLAANRRDLIDADFALNEGGGGFATDDGLVLTQRVQVGEKIFANYELEVRNAGGHSSAPRPDNAIYELASALKAIEAYDFPVEFSDVTRASLQQRAESEKGELGAAISALLADPGDADADAVVSADANLRSNTRTTCVATMLEAGHARNALPQRATANVNCRIFPGHPIEEIRKALVTAIGDERVSVKTLDPIRPAPPPPPLSDDVIEPMKEMVGEHFPWASFGVTMSNGYTDSTFLTAAGIPAYGTPGPWSTGEPSGVHGLNERIRVDALKQGRAFLYDLIRAYTD</sequence>
<accession>A0A0G3XIC5</accession>
<evidence type="ECO:0000256" key="2">
    <source>
        <dbReference type="ARBA" id="ARBA00022670"/>
    </source>
</evidence>
<dbReference type="Gene3D" id="3.30.70.360">
    <property type="match status" value="1"/>
</dbReference>
<evidence type="ECO:0000256" key="4">
    <source>
        <dbReference type="ARBA" id="ARBA00022801"/>
    </source>
</evidence>
<evidence type="ECO:0000256" key="3">
    <source>
        <dbReference type="ARBA" id="ARBA00022723"/>
    </source>
</evidence>
<dbReference type="Gene3D" id="1.10.150.900">
    <property type="match status" value="1"/>
</dbReference>
<dbReference type="InterPro" id="IPR011650">
    <property type="entry name" value="Peptidase_M20_dimer"/>
</dbReference>
<dbReference type="SUPFAM" id="SSF55031">
    <property type="entry name" value="Bacterial exopeptidase dimerisation domain"/>
    <property type="match status" value="1"/>
</dbReference>
<dbReference type="PATRIC" id="fig|1348774.3.peg.2319"/>
<dbReference type="EMBL" id="CP011770">
    <property type="protein sequence ID" value="AKM10364.1"/>
    <property type="molecule type" value="Genomic_DNA"/>
</dbReference>
<dbReference type="KEGG" id="cna:AB433_11005"/>
<dbReference type="InterPro" id="IPR002933">
    <property type="entry name" value="Peptidase_M20"/>
</dbReference>
<keyword evidence="5" id="KW-0862">Zinc</keyword>
<dbReference type="GO" id="GO:0051603">
    <property type="term" value="P:proteolysis involved in protein catabolic process"/>
    <property type="evidence" value="ECO:0007669"/>
    <property type="project" value="TreeGrafter"/>
</dbReference>
<keyword evidence="3" id="KW-0479">Metal-binding</keyword>
<evidence type="ECO:0000256" key="1">
    <source>
        <dbReference type="ARBA" id="ARBA00006247"/>
    </source>
</evidence>
<organism evidence="6 7">
    <name type="scientific">Croceicoccus naphthovorans</name>
    <dbReference type="NCBI Taxonomy" id="1348774"/>
    <lineage>
        <taxon>Bacteria</taxon>
        <taxon>Pseudomonadati</taxon>
        <taxon>Pseudomonadota</taxon>
        <taxon>Alphaproteobacteria</taxon>
        <taxon>Sphingomonadales</taxon>
        <taxon>Erythrobacteraceae</taxon>
        <taxon>Croceicoccus</taxon>
    </lineage>
</organism>
<reference evidence="6 7" key="1">
    <citation type="submission" date="2015-06" db="EMBL/GenBank/DDBJ databases">
        <authorList>
            <person name="Zeng Y."/>
            <person name="Huang Y."/>
        </authorList>
    </citation>
    <scope>NUCLEOTIDE SEQUENCE [LARGE SCALE GENOMIC DNA]</scope>
    <source>
        <strain evidence="6 7">PQ-2</strain>
    </source>
</reference>
<dbReference type="InterPro" id="IPR036264">
    <property type="entry name" value="Bact_exopeptidase_dim_dom"/>
</dbReference>
<dbReference type="PROSITE" id="PS00758">
    <property type="entry name" value="ARGE_DAPE_CPG2_1"/>
    <property type="match status" value="1"/>
</dbReference>
<name>A0A0G3XIC5_9SPHN</name>
<comment type="similarity">
    <text evidence="1">Belongs to the peptidase M20A family.</text>
</comment>
<keyword evidence="7" id="KW-1185">Reference proteome</keyword>
<protein>
    <submittedName>
        <fullName evidence="6">Peptidase M20</fullName>
    </submittedName>
</protein>
<proteinExistence type="inferred from homology"/>
<dbReference type="NCBIfam" id="NF006596">
    <property type="entry name" value="PRK09133.1"/>
    <property type="match status" value="1"/>
</dbReference>
<dbReference type="InterPro" id="IPR047177">
    <property type="entry name" value="Pept_M20A"/>
</dbReference>
<dbReference type="STRING" id="1348774.AB433_11005"/>
<dbReference type="Gene3D" id="3.40.630.10">
    <property type="entry name" value="Zn peptidases"/>
    <property type="match status" value="1"/>
</dbReference>
<dbReference type="Pfam" id="PF01546">
    <property type="entry name" value="Peptidase_M20"/>
    <property type="match status" value="1"/>
</dbReference>
<evidence type="ECO:0000313" key="6">
    <source>
        <dbReference type="EMBL" id="AKM10364.1"/>
    </source>
</evidence>
<evidence type="ECO:0000256" key="5">
    <source>
        <dbReference type="ARBA" id="ARBA00022833"/>
    </source>
</evidence>
<dbReference type="PANTHER" id="PTHR45962:SF1">
    <property type="entry name" value="N-FATTY-ACYL-AMINO ACID SYNTHASE_HYDROLASE PM20D1"/>
    <property type="match status" value="1"/>
</dbReference>
<gene>
    <name evidence="6" type="ORF">AB433_11005</name>
</gene>
<dbReference type="InterPro" id="IPR001261">
    <property type="entry name" value="ArgE/DapE_CS"/>
</dbReference>
<dbReference type="GO" id="GO:0046872">
    <property type="term" value="F:metal ion binding"/>
    <property type="evidence" value="ECO:0007669"/>
    <property type="project" value="UniProtKB-KW"/>
</dbReference>
<dbReference type="GO" id="GO:0004180">
    <property type="term" value="F:carboxypeptidase activity"/>
    <property type="evidence" value="ECO:0007669"/>
    <property type="project" value="TreeGrafter"/>
</dbReference>
<dbReference type="AlphaFoldDB" id="A0A0G3XIC5"/>
<dbReference type="Proteomes" id="UP000035287">
    <property type="component" value="Chromosome"/>
</dbReference>
<dbReference type="Pfam" id="PF07687">
    <property type="entry name" value="M20_dimer"/>
    <property type="match status" value="1"/>
</dbReference>
<evidence type="ECO:0000313" key="7">
    <source>
        <dbReference type="Proteomes" id="UP000035287"/>
    </source>
</evidence>